<gene>
    <name evidence="4" type="ORF">GCM10017772_20540</name>
</gene>
<dbReference type="GO" id="GO:0006465">
    <property type="term" value="P:signal peptide processing"/>
    <property type="evidence" value="ECO:0007669"/>
    <property type="project" value="TreeGrafter"/>
</dbReference>
<proteinExistence type="inferred from homology"/>
<keyword evidence="2" id="KW-0472">Membrane</keyword>
<feature type="transmembrane region" description="Helical" evidence="2">
    <location>
        <begin position="6"/>
        <end position="24"/>
    </location>
</feature>
<dbReference type="PANTHER" id="PTHR30487">
    <property type="entry name" value="TYPE 4 PREPILIN-LIKE PROTEINS LEADER PEPTIDE-PROCESSING ENZYME"/>
    <property type="match status" value="1"/>
</dbReference>
<protein>
    <recommendedName>
        <fullName evidence="3">Prepilin type IV endopeptidase peptidase domain-containing protein</fullName>
    </recommendedName>
</protein>
<comment type="caution">
    <text evidence="4">The sequence shown here is derived from an EMBL/GenBank/DDBJ whole genome shotgun (WGS) entry which is preliminary data.</text>
</comment>
<feature type="transmembrane region" description="Helical" evidence="2">
    <location>
        <begin position="165"/>
        <end position="183"/>
    </location>
</feature>
<dbReference type="GO" id="GO:0005886">
    <property type="term" value="C:plasma membrane"/>
    <property type="evidence" value="ECO:0007669"/>
    <property type="project" value="TreeGrafter"/>
</dbReference>
<dbReference type="Proteomes" id="UP000627369">
    <property type="component" value="Unassembled WGS sequence"/>
</dbReference>
<dbReference type="AlphaFoldDB" id="A0A919KTI6"/>
<evidence type="ECO:0000259" key="3">
    <source>
        <dbReference type="Pfam" id="PF01478"/>
    </source>
</evidence>
<feature type="domain" description="Prepilin type IV endopeptidase peptidase" evidence="3">
    <location>
        <begin position="67"/>
        <end position="176"/>
    </location>
</feature>
<dbReference type="InterPro" id="IPR000045">
    <property type="entry name" value="Prepilin_IV_endopep_pep"/>
</dbReference>
<evidence type="ECO:0000256" key="2">
    <source>
        <dbReference type="SAM" id="Phobius"/>
    </source>
</evidence>
<dbReference type="PANTHER" id="PTHR30487:SF0">
    <property type="entry name" value="PREPILIN LEADER PEPTIDASE_N-METHYLTRANSFERASE-RELATED"/>
    <property type="match status" value="1"/>
</dbReference>
<accession>A0A919KTI6</accession>
<dbReference type="EMBL" id="BNAS01000003">
    <property type="protein sequence ID" value="GHH71892.1"/>
    <property type="molecule type" value="Genomic_DNA"/>
</dbReference>
<feature type="transmembrane region" description="Helical" evidence="2">
    <location>
        <begin position="192"/>
        <end position="209"/>
    </location>
</feature>
<keyword evidence="5" id="KW-1185">Reference proteome</keyword>
<feature type="transmembrane region" description="Helical" evidence="2">
    <location>
        <begin position="62"/>
        <end position="81"/>
    </location>
</feature>
<keyword evidence="2" id="KW-1133">Transmembrane helix</keyword>
<organism evidence="4 5">
    <name type="scientific">Promicromonospora soli</name>
    <dbReference type="NCBI Taxonomy" id="2035533"/>
    <lineage>
        <taxon>Bacteria</taxon>
        <taxon>Bacillati</taxon>
        <taxon>Actinomycetota</taxon>
        <taxon>Actinomycetes</taxon>
        <taxon>Micrococcales</taxon>
        <taxon>Promicromonosporaceae</taxon>
        <taxon>Promicromonospora</taxon>
    </lineage>
</organism>
<evidence type="ECO:0000313" key="4">
    <source>
        <dbReference type="EMBL" id="GHH71892.1"/>
    </source>
</evidence>
<dbReference type="Gene3D" id="1.20.120.1220">
    <property type="match status" value="1"/>
</dbReference>
<sequence length="213" mass="21636">MEPIPILLAAVVTGGIAAACGPWVRSKVATTRSVWLRTPALAALAAAGGAGAVALAATWPEAVAFAILGLACALLVAVDLAEHRIPDRILGPAYPAFFAALALAAAVSGEWPRLGRAMLAAVVVCAVYLLLALISPSGLGLGDVKLSGLLGAFLGWLGWPQVLFGTLAAFVIVAILAAGLLLARRRSRRSDVAFGPAMVLGAAVAGWWIPAIF</sequence>
<keyword evidence="2" id="KW-0812">Transmembrane</keyword>
<evidence type="ECO:0000313" key="5">
    <source>
        <dbReference type="Proteomes" id="UP000627369"/>
    </source>
</evidence>
<name>A0A919KTI6_9MICO</name>
<evidence type="ECO:0000256" key="1">
    <source>
        <dbReference type="ARBA" id="ARBA00005801"/>
    </source>
</evidence>
<dbReference type="InterPro" id="IPR050882">
    <property type="entry name" value="Prepilin_peptidase/N-MTase"/>
</dbReference>
<reference evidence="4" key="2">
    <citation type="submission" date="2020-09" db="EMBL/GenBank/DDBJ databases">
        <authorList>
            <person name="Sun Q."/>
            <person name="Zhou Y."/>
        </authorList>
    </citation>
    <scope>NUCLEOTIDE SEQUENCE</scope>
    <source>
        <strain evidence="4">CGMCC 4.7398</strain>
    </source>
</reference>
<comment type="similarity">
    <text evidence="1">Belongs to the peptidase A24 family.</text>
</comment>
<dbReference type="Pfam" id="PF01478">
    <property type="entry name" value="Peptidase_A24"/>
    <property type="match status" value="1"/>
</dbReference>
<feature type="transmembrane region" description="Helical" evidence="2">
    <location>
        <begin position="117"/>
        <end position="134"/>
    </location>
</feature>
<dbReference type="RefSeq" id="WP_189669225.1">
    <property type="nucleotide sequence ID" value="NZ_BNAS01000003.1"/>
</dbReference>
<dbReference type="GO" id="GO:0004190">
    <property type="term" value="F:aspartic-type endopeptidase activity"/>
    <property type="evidence" value="ECO:0007669"/>
    <property type="project" value="InterPro"/>
</dbReference>
<reference evidence="4" key="1">
    <citation type="journal article" date="2014" name="Int. J. Syst. Evol. Microbiol.">
        <title>Complete genome sequence of Corynebacterium casei LMG S-19264T (=DSM 44701T), isolated from a smear-ripened cheese.</title>
        <authorList>
            <consortium name="US DOE Joint Genome Institute (JGI-PGF)"/>
            <person name="Walter F."/>
            <person name="Albersmeier A."/>
            <person name="Kalinowski J."/>
            <person name="Ruckert C."/>
        </authorList>
    </citation>
    <scope>NUCLEOTIDE SEQUENCE</scope>
    <source>
        <strain evidence="4">CGMCC 4.7398</strain>
    </source>
</reference>
<feature type="transmembrane region" description="Helical" evidence="2">
    <location>
        <begin position="36"/>
        <end position="56"/>
    </location>
</feature>